<dbReference type="InterPro" id="IPR000305">
    <property type="entry name" value="GIY-YIG_endonuc"/>
</dbReference>
<dbReference type="RefSeq" id="XP_065645218.1">
    <property type="nucleotide sequence ID" value="XM_065789146.1"/>
</dbReference>
<sequence>MVPSKSEMGHVSKIKLDKIINILRNKLNLQQWKNTIDVINWFSIIENKNDCTFIQFDINDFYPSITADPAIKYTSEKENNKKKLNFLDITVTNTNNSYYNFKIHRKSAITNIQIKPTSNVNPKIVMGVFKGFLSRAVKICSKKYLDDEIQFLINMFAENGHDRLKLETTAKNYIQKRINLSKINYNKTETFKYTVKLPWLPRIGPKLRKELKPYNVRIIFTTPPTLKNILCNNKSKLIPNSNPGVYKLTCSCGSIYIGETKKKILTRCIEHQKNYLKGKWDASGATEHGRECNGMFDWSNPKTLAIKSEYDQRKVRESLEINYASTYQEIKNAPILLNRDNGIKISTNSWRPLFQKIIQKKEPNNIC</sequence>
<accession>A0ABM4B8L7</accession>
<protein>
    <submittedName>
        <fullName evidence="3">Uncharacterized protein LOC136075711</fullName>
    </submittedName>
</protein>
<dbReference type="PANTHER" id="PTHR21301">
    <property type="entry name" value="REVERSE TRANSCRIPTASE"/>
    <property type="match status" value="1"/>
</dbReference>
<reference evidence="2" key="1">
    <citation type="submission" date="2025-05" db="UniProtKB">
        <authorList>
            <consortium name="RefSeq"/>
        </authorList>
    </citation>
    <scope>NUCLEOTIDE SEQUENCE [LARGE SCALE GENOMIC DNA]</scope>
</reference>
<dbReference type="PANTHER" id="PTHR21301:SF10">
    <property type="entry name" value="REVERSE TRANSCRIPTASE DOMAIN-CONTAINING PROTEIN"/>
    <property type="match status" value="1"/>
</dbReference>
<name>A0ABM4B8L7_HYDVU</name>
<organism evidence="2 3">
    <name type="scientific">Hydra vulgaris</name>
    <name type="common">Hydra</name>
    <name type="synonym">Hydra attenuata</name>
    <dbReference type="NCBI Taxonomy" id="6087"/>
    <lineage>
        <taxon>Eukaryota</taxon>
        <taxon>Metazoa</taxon>
        <taxon>Cnidaria</taxon>
        <taxon>Hydrozoa</taxon>
        <taxon>Hydroidolina</taxon>
        <taxon>Anthoathecata</taxon>
        <taxon>Aplanulata</taxon>
        <taxon>Hydridae</taxon>
        <taxon>Hydra</taxon>
    </lineage>
</organism>
<evidence type="ECO:0000313" key="3">
    <source>
        <dbReference type="RefSeq" id="XP_065645218.1"/>
    </source>
</evidence>
<dbReference type="Proteomes" id="UP001652625">
    <property type="component" value="Chromosome 02"/>
</dbReference>
<keyword evidence="2" id="KW-1185">Reference proteome</keyword>
<dbReference type="GeneID" id="136075711"/>
<dbReference type="Pfam" id="PF26215">
    <property type="entry name" value="HTH_animal"/>
    <property type="match status" value="1"/>
</dbReference>
<evidence type="ECO:0000313" key="2">
    <source>
        <dbReference type="Proteomes" id="UP001652625"/>
    </source>
</evidence>
<reference evidence="3" key="2">
    <citation type="submission" date="2025-08" db="UniProtKB">
        <authorList>
            <consortium name="RefSeq"/>
        </authorList>
    </citation>
    <scope>IDENTIFICATION</scope>
</reference>
<evidence type="ECO:0000259" key="1">
    <source>
        <dbReference type="PROSITE" id="PS50164"/>
    </source>
</evidence>
<proteinExistence type="predicted"/>
<feature type="domain" description="GIY-YIG" evidence="1">
    <location>
        <begin position="241"/>
        <end position="333"/>
    </location>
</feature>
<dbReference type="PROSITE" id="PS50164">
    <property type="entry name" value="GIY_YIG"/>
    <property type="match status" value="1"/>
</dbReference>
<dbReference type="InterPro" id="IPR058912">
    <property type="entry name" value="HTH_animal"/>
</dbReference>
<gene>
    <name evidence="3" type="primary">LOC136075711</name>
</gene>